<protein>
    <recommendedName>
        <fullName evidence="3 10">Adenosine kinase</fullName>
        <shortName evidence="10">AK</shortName>
        <ecNumber evidence="3 10">2.7.1.20</ecNumber>
    </recommendedName>
    <alternativeName>
        <fullName evidence="10">Adenosine 5'-phosphotransferase</fullName>
    </alternativeName>
</protein>
<dbReference type="GO" id="GO:0004001">
    <property type="term" value="F:adenosine kinase activity"/>
    <property type="evidence" value="ECO:0007669"/>
    <property type="project" value="UniProtKB-UniRule"/>
</dbReference>
<comment type="pathway">
    <text evidence="1 10">Purine metabolism; AMP biosynthesis via salvage pathway; AMP from adenosine: step 1/1.</text>
</comment>
<keyword evidence="11" id="KW-1133">Transmembrane helix</keyword>
<dbReference type="GO" id="GO:0005524">
    <property type="term" value="F:ATP binding"/>
    <property type="evidence" value="ECO:0007669"/>
    <property type="project" value="UniProtKB-UniRule"/>
</dbReference>
<dbReference type="InterPro" id="IPR001805">
    <property type="entry name" value="Adenokinase"/>
</dbReference>
<accession>A0AAV4HV96</accession>
<dbReference type="GO" id="GO:0005829">
    <property type="term" value="C:cytosol"/>
    <property type="evidence" value="ECO:0007669"/>
    <property type="project" value="TreeGrafter"/>
</dbReference>
<evidence type="ECO:0000256" key="7">
    <source>
        <dbReference type="ARBA" id="ARBA00022777"/>
    </source>
</evidence>
<dbReference type="GO" id="GO:0006144">
    <property type="term" value="P:purine nucleobase metabolic process"/>
    <property type="evidence" value="ECO:0007669"/>
    <property type="project" value="TreeGrafter"/>
</dbReference>
<feature type="transmembrane region" description="Helical" evidence="11">
    <location>
        <begin position="142"/>
        <end position="165"/>
    </location>
</feature>
<evidence type="ECO:0000259" key="12">
    <source>
        <dbReference type="Pfam" id="PF00294"/>
    </source>
</evidence>
<evidence type="ECO:0000256" key="6">
    <source>
        <dbReference type="ARBA" id="ARBA00022741"/>
    </source>
</evidence>
<gene>
    <name evidence="13" type="ORF">ElyMa_001094100</name>
</gene>
<evidence type="ECO:0000256" key="10">
    <source>
        <dbReference type="RuleBase" id="RU368116"/>
    </source>
</evidence>
<keyword evidence="4 10" id="KW-0808">Transferase</keyword>
<keyword evidence="6 10" id="KW-0547">Nucleotide-binding</keyword>
<keyword evidence="11" id="KW-0812">Transmembrane</keyword>
<dbReference type="SUPFAM" id="SSF53613">
    <property type="entry name" value="Ribokinase-like"/>
    <property type="match status" value="1"/>
</dbReference>
<feature type="domain" description="Carbohydrate kinase PfkB" evidence="12">
    <location>
        <begin position="51"/>
        <end position="142"/>
    </location>
</feature>
<sequence length="236" mass="25139">MTSQQQVELPGGRDARFVVMGLGRLARFALERASSCEDIALELSMWRREIGKRQHRVIIITQGALPVLLAIDKQVKSFPAPVIPEGEMVDANGAGDAFVGGFLASLMKEHRYDDDERQTYDYEAAVNAGHEAAGVVLRQRGLVVVVVVEVVAVVVVTVVHVVAVVVEVAEVVVIVLVVIVVVVVEVVVAVEAAIEVVVVVVVEVVVVIVVVVIVIAVMMVVVVAAAIAVFALINTI</sequence>
<keyword evidence="14" id="KW-1185">Reference proteome</keyword>
<keyword evidence="11" id="KW-0472">Membrane</keyword>
<dbReference type="Proteomes" id="UP000762676">
    <property type="component" value="Unassembled WGS sequence"/>
</dbReference>
<organism evidence="13 14">
    <name type="scientific">Elysia marginata</name>
    <dbReference type="NCBI Taxonomy" id="1093978"/>
    <lineage>
        <taxon>Eukaryota</taxon>
        <taxon>Metazoa</taxon>
        <taxon>Spiralia</taxon>
        <taxon>Lophotrochozoa</taxon>
        <taxon>Mollusca</taxon>
        <taxon>Gastropoda</taxon>
        <taxon>Heterobranchia</taxon>
        <taxon>Euthyneura</taxon>
        <taxon>Panpulmonata</taxon>
        <taxon>Sacoglossa</taxon>
        <taxon>Placobranchoidea</taxon>
        <taxon>Plakobranchidae</taxon>
        <taxon>Elysia</taxon>
    </lineage>
</organism>
<dbReference type="AlphaFoldDB" id="A0AAV4HV96"/>
<reference evidence="13 14" key="1">
    <citation type="journal article" date="2021" name="Elife">
        <title>Chloroplast acquisition without the gene transfer in kleptoplastic sea slugs, Plakobranchus ocellatus.</title>
        <authorList>
            <person name="Maeda T."/>
            <person name="Takahashi S."/>
            <person name="Yoshida T."/>
            <person name="Shimamura S."/>
            <person name="Takaki Y."/>
            <person name="Nagai Y."/>
            <person name="Toyoda A."/>
            <person name="Suzuki Y."/>
            <person name="Arimoto A."/>
            <person name="Ishii H."/>
            <person name="Satoh N."/>
            <person name="Nishiyama T."/>
            <person name="Hasebe M."/>
            <person name="Maruyama T."/>
            <person name="Minagawa J."/>
            <person name="Obokata J."/>
            <person name="Shigenobu S."/>
        </authorList>
    </citation>
    <scope>NUCLEOTIDE SEQUENCE [LARGE SCALE GENOMIC DNA]</scope>
</reference>
<keyword evidence="8 10" id="KW-0067">ATP-binding</keyword>
<dbReference type="GO" id="GO:0044209">
    <property type="term" value="P:AMP salvage"/>
    <property type="evidence" value="ECO:0007669"/>
    <property type="project" value="UniProtKB-UniRule"/>
</dbReference>
<comment type="caution">
    <text evidence="13">The sequence shown here is derived from an EMBL/GenBank/DDBJ whole genome shotgun (WGS) entry which is preliminary data.</text>
</comment>
<evidence type="ECO:0000256" key="3">
    <source>
        <dbReference type="ARBA" id="ARBA00012119"/>
    </source>
</evidence>
<dbReference type="GO" id="GO:0005634">
    <property type="term" value="C:nucleus"/>
    <property type="evidence" value="ECO:0007669"/>
    <property type="project" value="UniProtKB-SubCell"/>
</dbReference>
<evidence type="ECO:0000256" key="11">
    <source>
        <dbReference type="SAM" id="Phobius"/>
    </source>
</evidence>
<name>A0AAV4HV96_9GAST</name>
<comment type="subcellular location">
    <subcellularLocation>
        <location evidence="10">Nucleus</location>
    </subcellularLocation>
</comment>
<feature type="transmembrane region" description="Helical" evidence="11">
    <location>
        <begin position="200"/>
        <end position="233"/>
    </location>
</feature>
<keyword evidence="5 10" id="KW-0660">Purine salvage</keyword>
<keyword evidence="7 10" id="KW-0418">Kinase</keyword>
<comment type="cofactor">
    <cofactor evidence="10">
        <name>Mg(2+)</name>
        <dbReference type="ChEBI" id="CHEBI:18420"/>
    </cofactor>
    <text evidence="10">Binds 3 Mg(2+) ions per subunit.</text>
</comment>
<feature type="active site" description="Proton acceptor" evidence="9">
    <location>
        <position position="96"/>
    </location>
</feature>
<dbReference type="InterPro" id="IPR011611">
    <property type="entry name" value="PfkB_dom"/>
</dbReference>
<evidence type="ECO:0000256" key="4">
    <source>
        <dbReference type="ARBA" id="ARBA00022679"/>
    </source>
</evidence>
<dbReference type="EMBL" id="BMAT01002201">
    <property type="protein sequence ID" value="GFS01313.1"/>
    <property type="molecule type" value="Genomic_DNA"/>
</dbReference>
<dbReference type="EC" id="2.7.1.20" evidence="3 10"/>
<evidence type="ECO:0000256" key="1">
    <source>
        <dbReference type="ARBA" id="ARBA00004801"/>
    </source>
</evidence>
<evidence type="ECO:0000313" key="14">
    <source>
        <dbReference type="Proteomes" id="UP000762676"/>
    </source>
</evidence>
<evidence type="ECO:0000256" key="5">
    <source>
        <dbReference type="ARBA" id="ARBA00022726"/>
    </source>
</evidence>
<comment type="similarity">
    <text evidence="2 10">Belongs to the carbohydrate kinase PfkB family.</text>
</comment>
<evidence type="ECO:0000256" key="2">
    <source>
        <dbReference type="ARBA" id="ARBA00010688"/>
    </source>
</evidence>
<dbReference type="InterPro" id="IPR029056">
    <property type="entry name" value="Ribokinase-like"/>
</dbReference>
<feature type="transmembrane region" description="Helical" evidence="11">
    <location>
        <begin position="171"/>
        <end position="193"/>
    </location>
</feature>
<evidence type="ECO:0000256" key="8">
    <source>
        <dbReference type="ARBA" id="ARBA00022840"/>
    </source>
</evidence>
<dbReference type="GO" id="GO:0006166">
    <property type="term" value="P:purine ribonucleoside salvage"/>
    <property type="evidence" value="ECO:0007669"/>
    <property type="project" value="UniProtKB-KW"/>
</dbReference>
<comment type="catalytic activity">
    <reaction evidence="10">
        <text>adenosine + ATP = AMP + ADP + H(+)</text>
        <dbReference type="Rhea" id="RHEA:20824"/>
        <dbReference type="ChEBI" id="CHEBI:15378"/>
        <dbReference type="ChEBI" id="CHEBI:16335"/>
        <dbReference type="ChEBI" id="CHEBI:30616"/>
        <dbReference type="ChEBI" id="CHEBI:456215"/>
        <dbReference type="ChEBI" id="CHEBI:456216"/>
        <dbReference type="EC" id="2.7.1.20"/>
    </reaction>
</comment>
<keyword evidence="10" id="KW-0460">Magnesium</keyword>
<dbReference type="PANTHER" id="PTHR45769">
    <property type="entry name" value="ADENOSINE KINASE"/>
    <property type="match status" value="1"/>
</dbReference>
<proteinExistence type="inferred from homology"/>
<evidence type="ECO:0000313" key="13">
    <source>
        <dbReference type="EMBL" id="GFS01313.1"/>
    </source>
</evidence>
<evidence type="ECO:0000256" key="9">
    <source>
        <dbReference type="PIRSR" id="PIRSR601805-1"/>
    </source>
</evidence>
<dbReference type="PANTHER" id="PTHR45769:SF3">
    <property type="entry name" value="ADENOSINE KINASE"/>
    <property type="match status" value="1"/>
</dbReference>
<comment type="function">
    <text evidence="10">ATP dependent phosphorylation of adenosine and other related nucleoside analogs to monophosphate derivatives.</text>
</comment>
<dbReference type="Gene3D" id="3.40.1190.20">
    <property type="match status" value="1"/>
</dbReference>
<comment type="subunit">
    <text evidence="10">Monomer.</text>
</comment>
<dbReference type="Pfam" id="PF00294">
    <property type="entry name" value="PfkB"/>
    <property type="match status" value="1"/>
</dbReference>
<keyword evidence="10" id="KW-0539">Nucleus</keyword>